<proteinExistence type="evidence at transcript level"/>
<dbReference type="Gene3D" id="1.10.287.1490">
    <property type="match status" value="1"/>
</dbReference>
<feature type="coiled-coil region" evidence="1">
    <location>
        <begin position="767"/>
        <end position="1244"/>
    </location>
</feature>
<sequence>LNMSPRDQELQEKVCSLPHDQQCLLKSLLEKFITIEKSSVTKEMIIANIELLSEENNISTTSANSSLSGTPLSSMLHLKVSKSSTLSSSKKMSKVQRLRHQIEQLTSIQMELQEDLETANLQIVKLTDSLASKDSEITRLKADLTILANKEEDISAELVHKECKKCLDLNEKLQIYESECMELQEELTDVTKKRELKFSSLQEEISSYKMKLKQSQEKEELLIDEINRLNCGMDELKRVNQEQLEYLQELKPQRNDVSENSLPDLLTEDNLGNQVIDLQIQELRQSLEEKDKQIASLNEEVKTFKIDLNACQKIILDHTSTIKILTEQKDMLENEVSGLKNNLSVTEKNLEQAIEEKTDFEICIKELKVDIDKKVAELKNMETLKDKLNSDLNEKIKKYETLTEEKDNLIMDVVTKNVEIFELNTNLDKANELKITLQDEVREKNEIIDSLNQDLAVVKEKYDLLEKNNCSLLENITYLENEIQNYKVKLETVIEERELLKQKVESIEEYVSIVGQEKEKLLDENRTLIGQVNDQMMSENNYLLQIQELKSKLILQEHNIRLILKEKNGLINRISMLDDEVTLKTCEIKTQQESIKEMQNENLILNKEIENIKEELVEKSNLASSSQNELLWVNDELDRITGESENKEQLLQQMFCQEKLLRQLINQMNAKICEMLRGQRCLQRKSEESLQNCAPFEKESTNEVNETLNRNNHEDLKIIDQETTFDSFTKQIISQLENLDECNKTLNEYALKLEINEQAITSLNLDKVNLQQIVDNMQSKMERMSVEFDEKLASEKFLKLENRELAEQIFKLEKEKLDLLNNVIDLNKKMDTLQIDKEKLVLGLNEKDKWLENQIKENENLLEIIKTKEEMLNEEISCKTDILLKLESEIVQLKSESSALSLELSNKVSEVSLLSKENSDLKSKCESLEKDNKEFVEQINSKSELINDLETGYGKLMDDIKELVEQISKKTELINDLETEHGKLMDDNKELIEQISKKNELINDLETEHGKLMDDNKELVEQISKKTELINDLETEHGKLMEDNKELIEQVSKKTELINDLENVSEKLINENNILKSEVKKLANLQNEQESEIKHLTNDNTKLTSDIALLHSDLDITKQALNTVTADKNSLTQTLDNVNNELTNKLSTLQSLTDENMYLVEKLDLITDELKLLESQNKNHKESIKFLTEEKETLEEFINVLKQNLIEQLNDWDIKQKMEDEKFEQKIDQDLEKFRQDLRNKEIELHIVFDMIEEKNRLFADLSNQLCVSKQYSDELLEKTNKLENKNKELTDDVNILKDELTKMTEKEENLKSNIRTLNADLFLKNKDLRAKTSEIKLLKDAKNKLIEETDILKKEVVNLEKIRDYNKECKNNLELELVTTKQQLTELLNEQNFILAEITGLKLESYDIDTALSLSVIIEQFKQNFRKFKEDSMIKQKKIMEIESNLSTIPILESEHEKEVKDILRTLNDYKSKAQEEIASLNKEYDIVKEKYLNAKLKINQLEANIVELEKNIRAEYELKLNKLKLKMKQTYKEKLEDLTFSVPNDTVKKLKEELRYERGKAMGLENRLLEYSDKLLIAQEENRRLLSENFAKPAPVALQSASSINQAQASLKSTPIMKSHSEEFLTGRNRGIDNLGHDLSPDDSIGSGRRSSIRSLPRGIGRVFPAAEEAGEVFDDRCLSDLKAGIVNLPDSDRCQERMSILQLRNSLCPPHLKSSYPVETQFLNPADLKEDDIKSGSGVIVRDEPSVDKNTEDKRKFKIQISYKKPSPPTRTNGTKVSLLLLLLLFFFQCLNIYILLIFL</sequence>
<feature type="coiled-coil region" evidence="1">
    <location>
        <begin position="166"/>
        <end position="218"/>
    </location>
</feature>
<dbReference type="SUPFAM" id="SSF58104">
    <property type="entry name" value="Methyl-accepting chemotaxis protein (MCP) signaling domain"/>
    <property type="match status" value="1"/>
</dbReference>
<dbReference type="GO" id="GO:0072383">
    <property type="term" value="P:plus-end-directed vesicle transport along microtubule"/>
    <property type="evidence" value="ECO:0007669"/>
    <property type="project" value="TreeGrafter"/>
</dbReference>
<feature type="non-terminal residue" evidence="4">
    <location>
        <position position="1"/>
    </location>
</feature>
<dbReference type="SUPFAM" id="SSF90257">
    <property type="entry name" value="Myosin rod fragments"/>
    <property type="match status" value="1"/>
</dbReference>
<evidence type="ECO:0000256" key="1">
    <source>
        <dbReference type="SAM" id="Coils"/>
    </source>
</evidence>
<feature type="coiled-coil region" evidence="1">
    <location>
        <begin position="588"/>
        <end position="629"/>
    </location>
</feature>
<dbReference type="EMBL" id="GBBI01005058">
    <property type="protein sequence ID" value="JAC13654.1"/>
    <property type="molecule type" value="mRNA"/>
</dbReference>
<evidence type="ECO:0000313" key="4">
    <source>
        <dbReference type="EMBL" id="JAC13654.1"/>
    </source>
</evidence>
<accession>A0A023EYJ7</accession>
<protein>
    <submittedName>
        <fullName evidence="4">Putative golgin subfamily protein b member 1</fullName>
    </submittedName>
</protein>
<dbReference type="GO" id="GO:0005770">
    <property type="term" value="C:late endosome"/>
    <property type="evidence" value="ECO:0007669"/>
    <property type="project" value="TreeGrafter"/>
</dbReference>
<organism evidence="4">
    <name type="scientific">Triatoma infestans</name>
    <name type="common">Assassin bug</name>
    <dbReference type="NCBI Taxonomy" id="30076"/>
    <lineage>
        <taxon>Eukaryota</taxon>
        <taxon>Metazoa</taxon>
        <taxon>Ecdysozoa</taxon>
        <taxon>Arthropoda</taxon>
        <taxon>Hexapoda</taxon>
        <taxon>Insecta</taxon>
        <taxon>Pterygota</taxon>
        <taxon>Neoptera</taxon>
        <taxon>Paraneoptera</taxon>
        <taxon>Hemiptera</taxon>
        <taxon>Heteroptera</taxon>
        <taxon>Panheteroptera</taxon>
        <taxon>Cimicomorpha</taxon>
        <taxon>Reduviidae</taxon>
        <taxon>Triatominae</taxon>
        <taxon>Triatoma</taxon>
    </lineage>
</organism>
<dbReference type="GO" id="GO:0005776">
    <property type="term" value="C:autophagosome"/>
    <property type="evidence" value="ECO:0007669"/>
    <property type="project" value="TreeGrafter"/>
</dbReference>
<feature type="coiled-coil region" evidence="1">
    <location>
        <begin position="1269"/>
        <end position="1391"/>
    </location>
</feature>
<feature type="region of interest" description="Disordered" evidence="2">
    <location>
        <begin position="1634"/>
        <end position="1654"/>
    </location>
</feature>
<keyword evidence="3" id="KW-1133">Transmembrane helix</keyword>
<feature type="coiled-coil region" evidence="1">
    <location>
        <begin position="273"/>
        <end position="510"/>
    </location>
</feature>
<feature type="coiled-coil region" evidence="1">
    <location>
        <begin position="95"/>
        <end position="129"/>
    </location>
</feature>
<feature type="transmembrane region" description="Helical" evidence="3">
    <location>
        <begin position="1780"/>
        <end position="1802"/>
    </location>
</feature>
<dbReference type="PANTHER" id="PTHR46753:SF2">
    <property type="entry name" value="FYVE AND COILED-COIL DOMAIN-CONTAINING PROTEIN 1"/>
    <property type="match status" value="1"/>
</dbReference>
<keyword evidence="3" id="KW-0472">Membrane</keyword>
<dbReference type="GO" id="GO:0005764">
    <property type="term" value="C:lysosome"/>
    <property type="evidence" value="ECO:0007669"/>
    <property type="project" value="TreeGrafter"/>
</dbReference>
<reference evidence="4" key="1">
    <citation type="journal article" date="2014" name="PLoS Negl. Trop. Dis.">
        <title>An updated insight into the Sialotranscriptome of Triatoma infestans: developmental stage and geographic variations.</title>
        <authorList>
            <person name="Schwarz A."/>
            <person name="Medrano-Mercado N."/>
            <person name="Schaub G.A."/>
            <person name="Struchiner C.J."/>
            <person name="Bargues M.D."/>
            <person name="Levy M.Z."/>
            <person name="Ribeiro J.M."/>
        </authorList>
    </citation>
    <scope>NUCLEOTIDE SEQUENCE</scope>
    <source>
        <strain evidence="4">Chile</strain>
        <tissue evidence="4">Salivary glands</tissue>
    </source>
</reference>
<evidence type="ECO:0000256" key="2">
    <source>
        <dbReference type="SAM" id="MobiDB-lite"/>
    </source>
</evidence>
<name>A0A023EYJ7_TRIIF</name>
<dbReference type="PANTHER" id="PTHR46753">
    <property type="entry name" value="FYVE AND COILED-COIL DOMAIN-CONTAINING PROTEIN 1"/>
    <property type="match status" value="1"/>
</dbReference>
<evidence type="ECO:0000256" key="3">
    <source>
        <dbReference type="SAM" id="Phobius"/>
    </source>
</evidence>
<feature type="coiled-coil region" evidence="1">
    <location>
        <begin position="1454"/>
        <end position="1590"/>
    </location>
</feature>
<dbReference type="GO" id="GO:1901098">
    <property type="term" value="P:positive regulation of autophagosome maturation"/>
    <property type="evidence" value="ECO:0007669"/>
    <property type="project" value="TreeGrafter"/>
</dbReference>
<keyword evidence="1" id="KW-0175">Coiled coil</keyword>
<keyword evidence="3" id="KW-0812">Transmembrane</keyword>